<proteinExistence type="predicted"/>
<dbReference type="SUPFAM" id="SSF56935">
    <property type="entry name" value="Porins"/>
    <property type="match status" value="1"/>
</dbReference>
<name>A0ABR6KIM5_9BACT</name>
<dbReference type="RefSeq" id="WP_183669434.1">
    <property type="nucleotide sequence ID" value="NZ_BMPB01000003.1"/>
</dbReference>
<protein>
    <recommendedName>
        <fullName evidence="4">DUF2490 domain-containing protein</fullName>
    </recommendedName>
</protein>
<evidence type="ECO:0000256" key="1">
    <source>
        <dbReference type="SAM" id="SignalP"/>
    </source>
</evidence>
<feature type="chain" id="PRO_5046814223" description="DUF2490 domain-containing protein" evidence="1">
    <location>
        <begin position="22"/>
        <end position="224"/>
    </location>
</feature>
<organism evidence="2 3">
    <name type="scientific">Parabacteroides faecis</name>
    <dbReference type="NCBI Taxonomy" id="1217282"/>
    <lineage>
        <taxon>Bacteria</taxon>
        <taxon>Pseudomonadati</taxon>
        <taxon>Bacteroidota</taxon>
        <taxon>Bacteroidia</taxon>
        <taxon>Bacteroidales</taxon>
        <taxon>Tannerellaceae</taxon>
        <taxon>Parabacteroides</taxon>
    </lineage>
</organism>
<evidence type="ECO:0008006" key="4">
    <source>
        <dbReference type="Google" id="ProtNLM"/>
    </source>
</evidence>
<dbReference type="InterPro" id="IPR019619">
    <property type="entry name" value="DUF2490"/>
</dbReference>
<comment type="caution">
    <text evidence="2">The sequence shown here is derived from an EMBL/GenBank/DDBJ whole genome shotgun (WGS) entry which is preliminary data.</text>
</comment>
<evidence type="ECO:0000313" key="3">
    <source>
        <dbReference type="Proteomes" id="UP000533637"/>
    </source>
</evidence>
<dbReference type="Pfam" id="PF10677">
    <property type="entry name" value="DUF2490"/>
    <property type="match status" value="1"/>
</dbReference>
<keyword evidence="3" id="KW-1185">Reference proteome</keyword>
<gene>
    <name evidence="2" type="ORF">GGQ57_001123</name>
</gene>
<reference evidence="2 3" key="1">
    <citation type="submission" date="2020-08" db="EMBL/GenBank/DDBJ databases">
        <title>Genomic Encyclopedia of Type Strains, Phase IV (KMG-IV): sequencing the most valuable type-strain genomes for metagenomic binning, comparative biology and taxonomic classification.</title>
        <authorList>
            <person name="Goeker M."/>
        </authorList>
    </citation>
    <scope>NUCLEOTIDE SEQUENCE [LARGE SCALE GENOMIC DNA]</scope>
    <source>
        <strain evidence="2 3">DSM 102983</strain>
    </source>
</reference>
<sequence length="224" mass="26438">MKQLKILFFTASLLTIHTLSAQDDLGSSLSADITKRIIPGLNLSLEEDFRLRDNLSEVDRFSTTLELSYKPWKFLKLGGAYNLINYNHETKGWEVRHRYYFFATGSYRINRFTVSLRERFQSTYRVGVKETSKRANPKLYLRSRLEVEYDIRNCKFEPFASVELYNTLNDPQGNKMNKLKYTAGSKYRLNKRNSLQLYYRYVNFKDDDEGNGKHMIGLGYSYKF</sequence>
<dbReference type="Gene3D" id="2.40.160.10">
    <property type="entry name" value="Porin"/>
    <property type="match status" value="1"/>
</dbReference>
<accession>A0ABR6KIM5</accession>
<feature type="signal peptide" evidence="1">
    <location>
        <begin position="1"/>
        <end position="21"/>
    </location>
</feature>
<dbReference type="Proteomes" id="UP000533637">
    <property type="component" value="Unassembled WGS sequence"/>
</dbReference>
<dbReference type="EMBL" id="JACHOC010000002">
    <property type="protein sequence ID" value="MBB4621229.1"/>
    <property type="molecule type" value="Genomic_DNA"/>
</dbReference>
<dbReference type="InterPro" id="IPR023614">
    <property type="entry name" value="Porin_dom_sf"/>
</dbReference>
<keyword evidence="1" id="KW-0732">Signal</keyword>
<evidence type="ECO:0000313" key="2">
    <source>
        <dbReference type="EMBL" id="MBB4621229.1"/>
    </source>
</evidence>